<protein>
    <submittedName>
        <fullName evidence="5">Gluconolactonase</fullName>
    </submittedName>
</protein>
<dbReference type="OrthoDB" id="241638at2"/>
<comment type="caution">
    <text evidence="5">The sequence shown here is derived from an EMBL/GenBank/DDBJ whole genome shotgun (WGS) entry which is preliminary data.</text>
</comment>
<dbReference type="PRINTS" id="PR01790">
    <property type="entry name" value="SMP30FAMILY"/>
</dbReference>
<gene>
    <name evidence="5" type="ORF">C1O66_00500</name>
</gene>
<organism evidence="5 6">
    <name type="scientific">Kinneretia aquatilis</name>
    <dbReference type="NCBI Taxonomy" id="2070761"/>
    <lineage>
        <taxon>Bacteria</taxon>
        <taxon>Pseudomonadati</taxon>
        <taxon>Pseudomonadota</taxon>
        <taxon>Betaproteobacteria</taxon>
        <taxon>Burkholderiales</taxon>
        <taxon>Sphaerotilaceae</taxon>
        <taxon>Roseateles</taxon>
    </lineage>
</organism>
<dbReference type="PANTHER" id="PTHR47572:SF4">
    <property type="entry name" value="LACTONASE DRP35"/>
    <property type="match status" value="1"/>
</dbReference>
<dbReference type="Gene3D" id="2.120.10.30">
    <property type="entry name" value="TolB, C-terminal domain"/>
    <property type="match status" value="1"/>
</dbReference>
<dbReference type="InterPro" id="IPR005511">
    <property type="entry name" value="SMP-30"/>
</dbReference>
<sequence>MNSPARYEILDPRFEDCIRLSAQLEQLHTGNRWCEGPAWFPAHRSLVWSDIPNERMLRLDEASNAVSVFRQPSGYSNGNTVDREGRLISCEHGGRRVLRTEHDGSLTVLAERYQGRRLNSPNDVVVKSDGTVWFTDPNYGISSNYEGVKAEQELPGCYVYRLDPRSGALTVVADDFVSPNGLAFSPDERHLYIADTGLDCGTMRRFSVGEGGVLSGGEVFIRCQTGFYDGFRFDEEGRLWTSAGSAIHCHLPDGTLIGRILMPERVANLVFGGPKRNRLFICASSSLYALLLAVSGAKTF</sequence>
<dbReference type="GO" id="GO:0046872">
    <property type="term" value="F:metal ion binding"/>
    <property type="evidence" value="ECO:0007669"/>
    <property type="project" value="UniProtKB-KW"/>
</dbReference>
<evidence type="ECO:0000313" key="6">
    <source>
        <dbReference type="Proteomes" id="UP000235916"/>
    </source>
</evidence>
<keyword evidence="3" id="KW-0479">Metal-binding</keyword>
<comment type="cofactor">
    <cofactor evidence="3">
        <name>Zn(2+)</name>
        <dbReference type="ChEBI" id="CHEBI:29105"/>
    </cofactor>
    <text evidence="3">Binds 1 divalent metal cation per subunit.</text>
</comment>
<keyword evidence="3" id="KW-0862">Zinc</keyword>
<feature type="binding site" evidence="3">
    <location>
        <position position="180"/>
    </location>
    <ligand>
        <name>a divalent metal cation</name>
        <dbReference type="ChEBI" id="CHEBI:60240"/>
    </ligand>
</feature>
<dbReference type="InterPro" id="IPR013658">
    <property type="entry name" value="SGL"/>
</dbReference>
<accession>A0A2N8L2K6</accession>
<keyword evidence="1" id="KW-0378">Hydrolase</keyword>
<name>A0A2N8L2K6_9BURK</name>
<evidence type="ECO:0000256" key="3">
    <source>
        <dbReference type="PIRSR" id="PIRSR605511-2"/>
    </source>
</evidence>
<feature type="binding site" evidence="3">
    <location>
        <position position="229"/>
    </location>
    <ligand>
        <name>a divalent metal cation</name>
        <dbReference type="ChEBI" id="CHEBI:60240"/>
    </ligand>
</feature>
<reference evidence="5 6" key="1">
    <citation type="submission" date="2018-01" db="EMBL/GenBank/DDBJ databases">
        <title>Draft genome sequence of Paucibacter aquatile CR182 isolated from freshwater of the Nakdong River.</title>
        <authorList>
            <person name="Choi A."/>
            <person name="Chung E.J."/>
        </authorList>
    </citation>
    <scope>NUCLEOTIDE SEQUENCE [LARGE SCALE GENOMIC DNA]</scope>
    <source>
        <strain evidence="5 6">CR182</strain>
    </source>
</reference>
<dbReference type="Pfam" id="PF08450">
    <property type="entry name" value="SGL"/>
    <property type="match status" value="1"/>
</dbReference>
<feature type="domain" description="SMP-30/Gluconolactonase/LRE-like region" evidence="4">
    <location>
        <begin position="33"/>
        <end position="283"/>
    </location>
</feature>
<feature type="binding site" evidence="3">
    <location>
        <position position="35"/>
    </location>
    <ligand>
        <name>a divalent metal cation</name>
        <dbReference type="ChEBI" id="CHEBI:60240"/>
    </ligand>
</feature>
<dbReference type="EMBL" id="POSP01000001">
    <property type="protein sequence ID" value="PND39925.1"/>
    <property type="molecule type" value="Genomic_DNA"/>
</dbReference>
<dbReference type="InterPro" id="IPR011042">
    <property type="entry name" value="6-blade_b-propeller_TolB-like"/>
</dbReference>
<evidence type="ECO:0000256" key="2">
    <source>
        <dbReference type="PIRSR" id="PIRSR605511-1"/>
    </source>
</evidence>
<proteinExistence type="predicted"/>
<evidence type="ECO:0000313" key="5">
    <source>
        <dbReference type="EMBL" id="PND39925.1"/>
    </source>
</evidence>
<feature type="binding site" evidence="3">
    <location>
        <position position="122"/>
    </location>
    <ligand>
        <name>substrate</name>
    </ligand>
</feature>
<dbReference type="SUPFAM" id="SSF63829">
    <property type="entry name" value="Calcium-dependent phosphotriesterase"/>
    <property type="match status" value="1"/>
</dbReference>
<feature type="active site" description="Proton donor/acceptor" evidence="2">
    <location>
        <position position="229"/>
    </location>
</feature>
<dbReference type="PANTHER" id="PTHR47572">
    <property type="entry name" value="LIPOPROTEIN-RELATED"/>
    <property type="match status" value="1"/>
</dbReference>
<keyword evidence="6" id="KW-1185">Reference proteome</keyword>
<dbReference type="Proteomes" id="UP000235916">
    <property type="component" value="Unassembled WGS sequence"/>
</dbReference>
<evidence type="ECO:0000256" key="1">
    <source>
        <dbReference type="ARBA" id="ARBA00022801"/>
    </source>
</evidence>
<dbReference type="InterPro" id="IPR051262">
    <property type="entry name" value="SMP-30/CGR1_Lactonase"/>
</dbReference>
<evidence type="ECO:0000259" key="4">
    <source>
        <dbReference type="Pfam" id="PF08450"/>
    </source>
</evidence>
<dbReference type="GO" id="GO:0016787">
    <property type="term" value="F:hydrolase activity"/>
    <property type="evidence" value="ECO:0007669"/>
    <property type="project" value="UniProtKB-KW"/>
</dbReference>
<dbReference type="RefSeq" id="WP_102766059.1">
    <property type="nucleotide sequence ID" value="NZ_POSP01000001.1"/>
</dbReference>
<dbReference type="AlphaFoldDB" id="A0A2N8L2K6"/>